<dbReference type="Gene3D" id="2.40.10.340">
    <property type="entry name" value="Rod shape-determining protein MreC, domain 1"/>
    <property type="match status" value="1"/>
</dbReference>
<keyword evidence="6" id="KW-0175">Coiled coil</keyword>
<gene>
    <name evidence="10" type="ORF">BN873_150287</name>
</gene>
<feature type="coiled-coil region" evidence="6">
    <location>
        <begin position="96"/>
        <end position="123"/>
    </location>
</feature>
<comment type="function">
    <text evidence="5">Involved in formation and maintenance of cell shape.</text>
</comment>
<evidence type="ECO:0000313" key="11">
    <source>
        <dbReference type="Proteomes" id="UP000035760"/>
    </source>
</evidence>
<keyword evidence="11" id="KW-1185">Reference proteome</keyword>
<evidence type="ECO:0000256" key="2">
    <source>
        <dbReference type="ARBA" id="ARBA00013855"/>
    </source>
</evidence>
<dbReference type="EMBL" id="CBTJ020000020">
    <property type="protein sequence ID" value="CDI01499.1"/>
    <property type="molecule type" value="Genomic_DNA"/>
</dbReference>
<reference evidence="10" key="2">
    <citation type="submission" date="2014-03" db="EMBL/GenBank/DDBJ databases">
        <title>Candidatus Competibacter-lineage genomes retrieved from metagenomes reveal functional metabolic diversity.</title>
        <authorList>
            <person name="McIlroy S.J."/>
            <person name="Albertsen M."/>
            <person name="Andresen E.K."/>
            <person name="Saunders A.M."/>
            <person name="Kristiansen R."/>
            <person name="Stokholm-Bjerregaard M."/>
            <person name="Nielsen K.L."/>
            <person name="Nielsen P.H."/>
        </authorList>
    </citation>
    <scope>NUCLEOTIDE SEQUENCE</scope>
    <source>
        <strain evidence="10">Run_A_D11</strain>
    </source>
</reference>
<dbReference type="NCBIfam" id="TIGR00219">
    <property type="entry name" value="mreC"/>
    <property type="match status" value="1"/>
</dbReference>
<evidence type="ECO:0000256" key="1">
    <source>
        <dbReference type="ARBA" id="ARBA00009369"/>
    </source>
</evidence>
<dbReference type="InterPro" id="IPR042175">
    <property type="entry name" value="Cell/Rod_MreC_2"/>
</dbReference>
<accession>W6M4G3</accession>
<keyword evidence="8" id="KW-1133">Transmembrane helix</keyword>
<dbReference type="PIRSF" id="PIRSF038471">
    <property type="entry name" value="MreC"/>
    <property type="match status" value="1"/>
</dbReference>
<dbReference type="InterPro" id="IPR042177">
    <property type="entry name" value="Cell/Rod_1"/>
</dbReference>
<dbReference type="GO" id="GO:0008360">
    <property type="term" value="P:regulation of cell shape"/>
    <property type="evidence" value="ECO:0007669"/>
    <property type="project" value="UniProtKB-KW"/>
</dbReference>
<dbReference type="STRING" id="1400863.BN873_150287"/>
<dbReference type="InterPro" id="IPR007221">
    <property type="entry name" value="MreC"/>
</dbReference>
<keyword evidence="8" id="KW-0472">Membrane</keyword>
<protein>
    <recommendedName>
        <fullName evidence="2 5">Cell shape-determining protein MreC</fullName>
    </recommendedName>
    <alternativeName>
        <fullName evidence="4 5">Cell shape protein MreC</fullName>
    </alternativeName>
</protein>
<evidence type="ECO:0000256" key="8">
    <source>
        <dbReference type="SAM" id="Phobius"/>
    </source>
</evidence>
<proteinExistence type="inferred from homology"/>
<dbReference type="PANTHER" id="PTHR34138:SF1">
    <property type="entry name" value="CELL SHAPE-DETERMINING PROTEIN MREC"/>
    <property type="match status" value="1"/>
</dbReference>
<dbReference type="PANTHER" id="PTHR34138">
    <property type="entry name" value="CELL SHAPE-DETERMINING PROTEIN MREC"/>
    <property type="match status" value="1"/>
</dbReference>
<evidence type="ECO:0000256" key="4">
    <source>
        <dbReference type="ARBA" id="ARBA00032089"/>
    </source>
</evidence>
<evidence type="ECO:0000256" key="6">
    <source>
        <dbReference type="SAM" id="Coils"/>
    </source>
</evidence>
<organism evidence="10 11">
    <name type="scientific">Candidatus Competibacter denitrificans Run_A_D11</name>
    <dbReference type="NCBI Taxonomy" id="1400863"/>
    <lineage>
        <taxon>Bacteria</taxon>
        <taxon>Pseudomonadati</taxon>
        <taxon>Pseudomonadota</taxon>
        <taxon>Gammaproteobacteria</taxon>
        <taxon>Candidatus Competibacteraceae</taxon>
        <taxon>Candidatus Competibacter</taxon>
    </lineage>
</organism>
<feature type="region of interest" description="Disordered" evidence="7">
    <location>
        <begin position="277"/>
        <end position="307"/>
    </location>
</feature>
<evidence type="ECO:0000259" key="9">
    <source>
        <dbReference type="Pfam" id="PF04085"/>
    </source>
</evidence>
<dbReference type="Gene3D" id="2.40.10.350">
    <property type="entry name" value="Rod shape-determining protein MreC, domain 2"/>
    <property type="match status" value="1"/>
</dbReference>
<dbReference type="Proteomes" id="UP000035760">
    <property type="component" value="Unassembled WGS sequence"/>
</dbReference>
<sequence>MAALTPSKRIEYLFTVNPTAILQLGFWVTLSIVMMTVDHRYQYLNGVRDVLGTVVYPFQYLMQLPTNTKGWLEQNLAGRGTLLEENARLREKQIFLNAQLQKLTTLEAENRRLRSLLESTVNTPEKMLIAELLAVDFDPYRHHILLNRGRQHNVYVGQPVLDQQGIIGQIIHADPFSSTAILVTDANHALPIQINRTGVRTLALGTGNFQELKLLHVPNNEDVKVGDLLVTSGLGGRFPRGYPVATVTKFEPGSPFANIIAKPVAQLDRIREVMLLENAPPDEKPAPTPAPTPAPAPTAAPVPRRHS</sequence>
<evidence type="ECO:0000313" key="10">
    <source>
        <dbReference type="EMBL" id="CDI01499.1"/>
    </source>
</evidence>
<keyword evidence="3 5" id="KW-0133">Cell shape</keyword>
<evidence type="ECO:0000256" key="3">
    <source>
        <dbReference type="ARBA" id="ARBA00022960"/>
    </source>
</evidence>
<dbReference type="Pfam" id="PF04085">
    <property type="entry name" value="MreC"/>
    <property type="match status" value="1"/>
</dbReference>
<name>W6M4G3_9GAMM</name>
<keyword evidence="8" id="KW-0812">Transmembrane</keyword>
<comment type="similarity">
    <text evidence="1 5">Belongs to the MreC family.</text>
</comment>
<comment type="caution">
    <text evidence="10">The sequence shown here is derived from an EMBL/GenBank/DDBJ whole genome shotgun (WGS) entry which is preliminary data.</text>
</comment>
<feature type="transmembrane region" description="Helical" evidence="8">
    <location>
        <begin position="12"/>
        <end position="35"/>
    </location>
</feature>
<dbReference type="AlphaFoldDB" id="W6M4G3"/>
<dbReference type="InterPro" id="IPR055342">
    <property type="entry name" value="MreC_beta-barrel_core"/>
</dbReference>
<dbReference type="RefSeq" id="WP_197613643.1">
    <property type="nucleotide sequence ID" value="NZ_CBTJ020000020.1"/>
</dbReference>
<feature type="domain" description="Rod shape-determining protein MreC beta-barrel core" evidence="9">
    <location>
        <begin position="134"/>
        <end position="276"/>
    </location>
</feature>
<reference evidence="10" key="1">
    <citation type="submission" date="2013-07" db="EMBL/GenBank/DDBJ databases">
        <authorList>
            <person name="McIlroy S."/>
        </authorList>
    </citation>
    <scope>NUCLEOTIDE SEQUENCE [LARGE SCALE GENOMIC DNA]</scope>
    <source>
        <strain evidence="10">Run_A_D11</strain>
    </source>
</reference>
<evidence type="ECO:0000256" key="7">
    <source>
        <dbReference type="SAM" id="MobiDB-lite"/>
    </source>
</evidence>
<feature type="compositionally biased region" description="Pro residues" evidence="7">
    <location>
        <begin position="286"/>
        <end position="300"/>
    </location>
</feature>
<dbReference type="GO" id="GO:0005886">
    <property type="term" value="C:plasma membrane"/>
    <property type="evidence" value="ECO:0007669"/>
    <property type="project" value="TreeGrafter"/>
</dbReference>
<evidence type="ECO:0000256" key="5">
    <source>
        <dbReference type="PIRNR" id="PIRNR038471"/>
    </source>
</evidence>